<protein>
    <submittedName>
        <fullName evidence="1">Uncharacterized protein</fullName>
    </submittedName>
</protein>
<proteinExistence type="predicted"/>
<sequence length="33" mass="3952">MKNTHNPCHNLWMPANKPLIIRILCLLVYMYPI</sequence>
<accession>A0A0E9RYB8</accession>
<evidence type="ECO:0000313" key="1">
    <source>
        <dbReference type="EMBL" id="JAH33390.1"/>
    </source>
</evidence>
<organism evidence="1">
    <name type="scientific">Anguilla anguilla</name>
    <name type="common">European freshwater eel</name>
    <name type="synonym">Muraena anguilla</name>
    <dbReference type="NCBI Taxonomy" id="7936"/>
    <lineage>
        <taxon>Eukaryota</taxon>
        <taxon>Metazoa</taxon>
        <taxon>Chordata</taxon>
        <taxon>Craniata</taxon>
        <taxon>Vertebrata</taxon>
        <taxon>Euteleostomi</taxon>
        <taxon>Actinopterygii</taxon>
        <taxon>Neopterygii</taxon>
        <taxon>Teleostei</taxon>
        <taxon>Anguilliformes</taxon>
        <taxon>Anguillidae</taxon>
        <taxon>Anguilla</taxon>
    </lineage>
</organism>
<dbReference type="EMBL" id="GBXM01075187">
    <property type="protein sequence ID" value="JAH33390.1"/>
    <property type="molecule type" value="Transcribed_RNA"/>
</dbReference>
<reference evidence="1" key="2">
    <citation type="journal article" date="2015" name="Fish Shellfish Immunol.">
        <title>Early steps in the European eel (Anguilla anguilla)-Vibrio vulnificus interaction in the gills: Role of the RtxA13 toxin.</title>
        <authorList>
            <person name="Callol A."/>
            <person name="Pajuelo D."/>
            <person name="Ebbesson L."/>
            <person name="Teles M."/>
            <person name="MacKenzie S."/>
            <person name="Amaro C."/>
        </authorList>
    </citation>
    <scope>NUCLEOTIDE SEQUENCE</scope>
</reference>
<name>A0A0E9RYB8_ANGAN</name>
<dbReference type="AlphaFoldDB" id="A0A0E9RYB8"/>
<reference evidence="1" key="1">
    <citation type="submission" date="2014-11" db="EMBL/GenBank/DDBJ databases">
        <authorList>
            <person name="Amaro Gonzalez C."/>
        </authorList>
    </citation>
    <scope>NUCLEOTIDE SEQUENCE</scope>
</reference>